<dbReference type="Pfam" id="PF04954">
    <property type="entry name" value="SIP"/>
    <property type="match status" value="1"/>
</dbReference>
<evidence type="ECO:0000313" key="4">
    <source>
        <dbReference type="Proteomes" id="UP000078356"/>
    </source>
</evidence>
<comment type="caution">
    <text evidence="3">The sequence shown here is derived from an EMBL/GenBank/DDBJ whole genome shotgun (WGS) entry which is preliminary data.</text>
</comment>
<dbReference type="InterPro" id="IPR017927">
    <property type="entry name" value="FAD-bd_FR_type"/>
</dbReference>
<accession>A0A178L5K0</accession>
<dbReference type="InterPro" id="IPR013113">
    <property type="entry name" value="SIP_FAD-bd"/>
</dbReference>
<dbReference type="Proteomes" id="UP000078356">
    <property type="component" value="Unassembled WGS sequence"/>
</dbReference>
<dbReference type="PANTHER" id="PTHR30157">
    <property type="entry name" value="FERRIC REDUCTASE, NADPH-DEPENDENT"/>
    <property type="match status" value="1"/>
</dbReference>
<dbReference type="GO" id="GO:0016491">
    <property type="term" value="F:oxidoreductase activity"/>
    <property type="evidence" value="ECO:0007669"/>
    <property type="project" value="InterPro"/>
</dbReference>
<dbReference type="AlphaFoldDB" id="A0A178L5K0"/>
<protein>
    <submittedName>
        <fullName evidence="3">Siderophore-interacting family protein</fullName>
    </submittedName>
</protein>
<gene>
    <name evidence="3" type="ORF">A4V15_07170</name>
</gene>
<proteinExistence type="inferred from homology"/>
<dbReference type="PANTHER" id="PTHR30157:SF0">
    <property type="entry name" value="NADPH-DEPENDENT FERRIC-CHELATE REDUCTASE"/>
    <property type="match status" value="1"/>
</dbReference>
<comment type="similarity">
    <text evidence="1">Belongs to the SIP oxidoreductase family.</text>
</comment>
<dbReference type="SUPFAM" id="SSF63380">
    <property type="entry name" value="Riboflavin synthase domain-like"/>
    <property type="match status" value="1"/>
</dbReference>
<evidence type="ECO:0000256" key="1">
    <source>
        <dbReference type="ARBA" id="ARBA00035644"/>
    </source>
</evidence>
<dbReference type="CDD" id="cd06193">
    <property type="entry name" value="siderophore_interacting"/>
    <property type="match status" value="1"/>
</dbReference>
<dbReference type="Gene3D" id="2.40.30.10">
    <property type="entry name" value="Translation factors"/>
    <property type="match status" value="1"/>
</dbReference>
<feature type="domain" description="FAD-binding FR-type" evidence="2">
    <location>
        <begin position="31"/>
        <end position="143"/>
    </location>
</feature>
<dbReference type="Pfam" id="PF08021">
    <property type="entry name" value="FAD_binding_9"/>
    <property type="match status" value="1"/>
</dbReference>
<dbReference type="PROSITE" id="PS51384">
    <property type="entry name" value="FAD_FR"/>
    <property type="match status" value="1"/>
</dbReference>
<evidence type="ECO:0000259" key="2">
    <source>
        <dbReference type="PROSITE" id="PS51384"/>
    </source>
</evidence>
<name>A0A178L5K0_9PSED</name>
<dbReference type="InterPro" id="IPR039261">
    <property type="entry name" value="FNR_nucleotide-bd"/>
</dbReference>
<organism evidence="3 4">
    <name type="scientific">Pseudomonas oryzihabitans</name>
    <dbReference type="NCBI Taxonomy" id="47885"/>
    <lineage>
        <taxon>Bacteria</taxon>
        <taxon>Pseudomonadati</taxon>
        <taxon>Pseudomonadota</taxon>
        <taxon>Gammaproteobacteria</taxon>
        <taxon>Pseudomonadales</taxon>
        <taxon>Pseudomonadaceae</taxon>
        <taxon>Pseudomonas</taxon>
    </lineage>
</organism>
<dbReference type="Gene3D" id="3.40.50.80">
    <property type="entry name" value="Nucleotide-binding domain of ferredoxin-NADP reductase (FNR) module"/>
    <property type="match status" value="1"/>
</dbReference>
<dbReference type="InterPro" id="IPR039374">
    <property type="entry name" value="SIP_fam"/>
</dbReference>
<sequence>MNGTSAMATSFHSREGDASAPHLFQRVRFDLKRRWATVVRREALGGDLLRLTFGGSDLADFQSAAFDEHVKLFVPADTTPIRAANPEQLVGRHYTPRHYDSARGELAIDFYLHEAGVLTIWARQAQPGAELIIGGPKGALVPPEDFDWYLLAGDETALPAIARRLEQLAAGVRVQVVAEVARPGLEIALSTAAAAKIRWVYRETEANALVQALEQLELPAGEGYAWIAGEATQARAARQALLAKGLPRDWVKAAGYWKLGESDQHVKVED</sequence>
<evidence type="ECO:0000313" key="3">
    <source>
        <dbReference type="EMBL" id="OAN24827.1"/>
    </source>
</evidence>
<reference evidence="3 4" key="1">
    <citation type="submission" date="2016-04" db="EMBL/GenBank/DDBJ databases">
        <title>Draft Genome Sequences of Staphylococcus capitis Strain H36, S. capitis Strain H65, S. cohnii Strain H62, S. hominis Strain H69, Mycobacterium iranicum Strain H39, Plantibacter sp. Strain H53, Pseudomonas oryzihabitans Strain H72, and Microbacterium sp. Strain H83, isolated from residential settings.</title>
        <authorList>
            <person name="Lymperopoulou D."/>
            <person name="Adams R.I."/>
            <person name="Lindow S."/>
            <person name="Coil D.A."/>
            <person name="Jospin G."/>
            <person name="Eisen J.A."/>
        </authorList>
    </citation>
    <scope>NUCLEOTIDE SEQUENCE [LARGE SCALE GENOMIC DNA]</scope>
    <source>
        <strain evidence="3 4">H72</strain>
    </source>
</reference>
<dbReference type="EMBL" id="LWCR01000056">
    <property type="protein sequence ID" value="OAN24827.1"/>
    <property type="molecule type" value="Genomic_DNA"/>
</dbReference>
<dbReference type="InterPro" id="IPR017938">
    <property type="entry name" value="Riboflavin_synthase-like_b-brl"/>
</dbReference>
<dbReference type="InterPro" id="IPR007037">
    <property type="entry name" value="SIP_rossman_dom"/>
</dbReference>